<dbReference type="SMART" id="SM00564">
    <property type="entry name" value="PQQ"/>
    <property type="match status" value="6"/>
</dbReference>
<dbReference type="GO" id="GO:0016491">
    <property type="term" value="F:oxidoreductase activity"/>
    <property type="evidence" value="ECO:0007669"/>
    <property type="project" value="UniProtKB-KW"/>
</dbReference>
<name>A0ABU8RS39_9SPHN</name>
<evidence type="ECO:0000256" key="11">
    <source>
        <dbReference type="ARBA" id="ARBA00023157"/>
    </source>
</evidence>
<dbReference type="Gene3D" id="1.10.760.10">
    <property type="entry name" value="Cytochrome c-like domain"/>
    <property type="match status" value="1"/>
</dbReference>
<dbReference type="PANTHER" id="PTHR32303">
    <property type="entry name" value="QUINOPROTEIN ALCOHOL DEHYDROGENASE (CYTOCHROME C)"/>
    <property type="match status" value="1"/>
</dbReference>
<dbReference type="RefSeq" id="WP_339585738.1">
    <property type="nucleotide sequence ID" value="NZ_JBBHJZ010000001.1"/>
</dbReference>
<evidence type="ECO:0000256" key="12">
    <source>
        <dbReference type="PROSITE-ProRule" id="PRU00433"/>
    </source>
</evidence>
<dbReference type="Proteomes" id="UP001361239">
    <property type="component" value="Unassembled WGS sequence"/>
</dbReference>
<dbReference type="SUPFAM" id="SSF46626">
    <property type="entry name" value="Cytochrome c"/>
    <property type="match status" value="1"/>
</dbReference>
<keyword evidence="10 12" id="KW-0408">Iron</keyword>
<evidence type="ECO:0000256" key="2">
    <source>
        <dbReference type="ARBA" id="ARBA00001931"/>
    </source>
</evidence>
<sequence length="702" mass="75222">MHRLKMTILAAAASTALLAAGCTKGAGEAAQPEANVGTDQNWATVGGGADETSYSRLTEIGTGNVDKLGLAWSLDLPGEVTLEATPLAVDGKIFFPGSYAAVYAVDALTGKQLWKFDPETWKHNPDKMHFSFGANRGVAYENGKIFVAGLDCRLFALDAATGKQLWVTETTPAGSYNICTGAPRTFKGKVIIGNGGADFGARGFVTAFDGNTGKQVWRFYTTPGTAAENKGDPAMEAAAKTWGADFTKAGGGGGTAWNGITFDADLNRIYIGAGNAGAYDPLIRDPGSKGDNLYTSSIVAVDADTGKYVWHYQENPRDSWDYKATPNIQTATLNIEGKPRKVIMHAPTNGLFYLIDRETGKLINQPGKTTLVNWVKDIDMKTGRPNEEPNIRYETGLTEIWPGTIGGHNWQAMSYSPRTGLVYIPIQQIGARFSKRGDASENAFNVMGLLLEPIKQKDGDGHGFLVAWDPIAQKEAWRVKNDNLWNGGTLATAGGLVFQGTAEGTFNAYNAKSGERVWQFNAGLGIVGAPMSFSLNGKQYVSILVGYGGTTAAYGDFMNVGWKYGVQPRRLLTFAIGGTAKLEATPGPDMKVHAVDDPAYVINEADVVAGKQLAVSCAACHGIALQATGTPGPDLRESAIALQLDSLTQLLKTGPLMDRGMPKFDKLTDVQIRQIHAYIRAKAREQLGLRQKDNSRPGNVKL</sequence>
<evidence type="ECO:0000256" key="6">
    <source>
        <dbReference type="ARBA" id="ARBA00022729"/>
    </source>
</evidence>
<evidence type="ECO:0000256" key="9">
    <source>
        <dbReference type="ARBA" id="ARBA00023002"/>
    </source>
</evidence>
<accession>A0ABU8RS39</accession>
<keyword evidence="16" id="KW-1185">Reference proteome</keyword>
<dbReference type="EC" id="1.1.2.-" evidence="15"/>
<dbReference type="Pfam" id="PF13442">
    <property type="entry name" value="Cytochrome_CBB3"/>
    <property type="match status" value="1"/>
</dbReference>
<comment type="cofactor">
    <cofactor evidence="1">
        <name>Ca(2+)</name>
        <dbReference type="ChEBI" id="CHEBI:29108"/>
    </cofactor>
</comment>
<evidence type="ECO:0000256" key="3">
    <source>
        <dbReference type="ARBA" id="ARBA00008156"/>
    </source>
</evidence>
<dbReference type="NCBIfam" id="TIGR03075">
    <property type="entry name" value="PQQ_enz_alc_DH"/>
    <property type="match status" value="1"/>
</dbReference>
<proteinExistence type="inferred from homology"/>
<comment type="cofactor">
    <cofactor evidence="2">
        <name>pyrroloquinoline quinone</name>
        <dbReference type="ChEBI" id="CHEBI:58442"/>
    </cofactor>
</comment>
<evidence type="ECO:0000313" key="16">
    <source>
        <dbReference type="Proteomes" id="UP001361239"/>
    </source>
</evidence>
<keyword evidence="9 15" id="KW-0560">Oxidoreductase</keyword>
<keyword evidence="7" id="KW-0106">Calcium</keyword>
<evidence type="ECO:0000256" key="4">
    <source>
        <dbReference type="ARBA" id="ARBA00022617"/>
    </source>
</evidence>
<keyword evidence="4 12" id="KW-0349">Heme</keyword>
<evidence type="ECO:0000256" key="1">
    <source>
        <dbReference type="ARBA" id="ARBA00001913"/>
    </source>
</evidence>
<keyword evidence="6 13" id="KW-0732">Signal</keyword>
<feature type="chain" id="PRO_5045923216" evidence="13">
    <location>
        <begin position="20"/>
        <end position="702"/>
    </location>
</feature>
<gene>
    <name evidence="15" type="ORF">WG901_04125</name>
</gene>
<dbReference type="Gene3D" id="2.140.10.10">
    <property type="entry name" value="Quinoprotein alcohol dehydrogenase-like superfamily"/>
    <property type="match status" value="1"/>
</dbReference>
<evidence type="ECO:0000259" key="14">
    <source>
        <dbReference type="PROSITE" id="PS51007"/>
    </source>
</evidence>
<feature type="domain" description="Cytochrome c" evidence="14">
    <location>
        <begin position="605"/>
        <end position="683"/>
    </location>
</feature>
<protein>
    <submittedName>
        <fullName evidence="15">PQQ-dependent dehydrogenase, methanol/ethanol family</fullName>
        <ecNumber evidence="15">1.1.2.-</ecNumber>
    </submittedName>
</protein>
<comment type="similarity">
    <text evidence="3">Belongs to the bacterial PQQ dehydrogenase family.</text>
</comment>
<keyword evidence="5 12" id="KW-0479">Metal-binding</keyword>
<evidence type="ECO:0000256" key="7">
    <source>
        <dbReference type="ARBA" id="ARBA00022837"/>
    </source>
</evidence>
<reference evidence="15 16" key="1">
    <citation type="submission" date="2024-03" db="EMBL/GenBank/DDBJ databases">
        <authorList>
            <person name="Jo J.-H."/>
        </authorList>
    </citation>
    <scope>NUCLEOTIDE SEQUENCE [LARGE SCALE GENOMIC DNA]</scope>
    <source>
        <strain evidence="15 16">PS1R-30</strain>
    </source>
</reference>
<keyword evidence="8" id="KW-0634">PQQ</keyword>
<evidence type="ECO:0000256" key="13">
    <source>
        <dbReference type="SAM" id="SignalP"/>
    </source>
</evidence>
<dbReference type="PROSITE" id="PS51007">
    <property type="entry name" value="CYTC"/>
    <property type="match status" value="1"/>
</dbReference>
<evidence type="ECO:0000256" key="5">
    <source>
        <dbReference type="ARBA" id="ARBA00022723"/>
    </source>
</evidence>
<evidence type="ECO:0000313" key="15">
    <source>
        <dbReference type="EMBL" id="MEJ5975807.1"/>
    </source>
</evidence>
<dbReference type="SUPFAM" id="SSF50998">
    <property type="entry name" value="Quinoprotein alcohol dehydrogenase-like"/>
    <property type="match status" value="1"/>
</dbReference>
<dbReference type="Pfam" id="PF01011">
    <property type="entry name" value="PQQ"/>
    <property type="match status" value="2"/>
</dbReference>
<dbReference type="InterPro" id="IPR018391">
    <property type="entry name" value="PQQ_b-propeller_rpt"/>
</dbReference>
<dbReference type="InterPro" id="IPR011047">
    <property type="entry name" value="Quinoprotein_ADH-like_sf"/>
</dbReference>
<dbReference type="InterPro" id="IPR009056">
    <property type="entry name" value="Cyt_c-like_dom"/>
</dbReference>
<keyword evidence="11" id="KW-1015">Disulfide bond</keyword>
<evidence type="ECO:0000256" key="8">
    <source>
        <dbReference type="ARBA" id="ARBA00022891"/>
    </source>
</evidence>
<dbReference type="InterPro" id="IPR002372">
    <property type="entry name" value="PQQ_rpt_dom"/>
</dbReference>
<dbReference type="PROSITE" id="PS51257">
    <property type="entry name" value="PROKAR_LIPOPROTEIN"/>
    <property type="match status" value="1"/>
</dbReference>
<comment type="caution">
    <text evidence="15">The sequence shown here is derived from an EMBL/GenBank/DDBJ whole genome shotgun (WGS) entry which is preliminary data.</text>
</comment>
<dbReference type="InterPro" id="IPR017512">
    <property type="entry name" value="PQQ_MeOH/EtOH_DH"/>
</dbReference>
<dbReference type="EMBL" id="JBBHJZ010000001">
    <property type="protein sequence ID" value="MEJ5975807.1"/>
    <property type="molecule type" value="Genomic_DNA"/>
</dbReference>
<evidence type="ECO:0000256" key="10">
    <source>
        <dbReference type="ARBA" id="ARBA00023004"/>
    </source>
</evidence>
<feature type="signal peptide" evidence="13">
    <location>
        <begin position="1"/>
        <end position="19"/>
    </location>
</feature>
<organism evidence="15 16">
    <name type="scientific">Novosphingobium anseongense</name>
    <dbReference type="NCBI Taxonomy" id="3133436"/>
    <lineage>
        <taxon>Bacteria</taxon>
        <taxon>Pseudomonadati</taxon>
        <taxon>Pseudomonadota</taxon>
        <taxon>Alphaproteobacteria</taxon>
        <taxon>Sphingomonadales</taxon>
        <taxon>Sphingomonadaceae</taxon>
        <taxon>Novosphingobium</taxon>
    </lineage>
</organism>
<dbReference type="InterPro" id="IPR036909">
    <property type="entry name" value="Cyt_c-like_dom_sf"/>
</dbReference>